<dbReference type="EMBL" id="JAAALK010000080">
    <property type="protein sequence ID" value="KAG8091538.1"/>
    <property type="molecule type" value="Genomic_DNA"/>
</dbReference>
<gene>
    <name evidence="1" type="ORF">GUJ93_ZPchr0012g18863</name>
</gene>
<name>A0A8J5WH39_ZIZPA</name>
<dbReference type="AlphaFoldDB" id="A0A8J5WH39"/>
<dbReference type="Proteomes" id="UP000729402">
    <property type="component" value="Unassembled WGS sequence"/>
</dbReference>
<reference evidence="1" key="1">
    <citation type="journal article" date="2021" name="bioRxiv">
        <title>Whole Genome Assembly and Annotation of Northern Wild Rice, Zizania palustris L., Supports a Whole Genome Duplication in the Zizania Genus.</title>
        <authorList>
            <person name="Haas M."/>
            <person name="Kono T."/>
            <person name="Macchietto M."/>
            <person name="Millas R."/>
            <person name="McGilp L."/>
            <person name="Shao M."/>
            <person name="Duquette J."/>
            <person name="Hirsch C.N."/>
            <person name="Kimball J."/>
        </authorList>
    </citation>
    <scope>NUCLEOTIDE SEQUENCE</scope>
    <source>
        <tissue evidence="1">Fresh leaf tissue</tissue>
    </source>
</reference>
<comment type="caution">
    <text evidence="1">The sequence shown here is derived from an EMBL/GenBank/DDBJ whole genome shotgun (WGS) entry which is preliminary data.</text>
</comment>
<evidence type="ECO:0000313" key="1">
    <source>
        <dbReference type="EMBL" id="KAG8091538.1"/>
    </source>
</evidence>
<keyword evidence="2" id="KW-1185">Reference proteome</keyword>
<protein>
    <submittedName>
        <fullName evidence="1">Uncharacterized protein</fullName>
    </submittedName>
</protein>
<proteinExistence type="predicted"/>
<accession>A0A8J5WH39</accession>
<organism evidence="1 2">
    <name type="scientific">Zizania palustris</name>
    <name type="common">Northern wild rice</name>
    <dbReference type="NCBI Taxonomy" id="103762"/>
    <lineage>
        <taxon>Eukaryota</taxon>
        <taxon>Viridiplantae</taxon>
        <taxon>Streptophyta</taxon>
        <taxon>Embryophyta</taxon>
        <taxon>Tracheophyta</taxon>
        <taxon>Spermatophyta</taxon>
        <taxon>Magnoliopsida</taxon>
        <taxon>Liliopsida</taxon>
        <taxon>Poales</taxon>
        <taxon>Poaceae</taxon>
        <taxon>BOP clade</taxon>
        <taxon>Oryzoideae</taxon>
        <taxon>Oryzeae</taxon>
        <taxon>Zizaniinae</taxon>
        <taxon>Zizania</taxon>
    </lineage>
</organism>
<reference evidence="1" key="2">
    <citation type="submission" date="2021-02" db="EMBL/GenBank/DDBJ databases">
        <authorList>
            <person name="Kimball J.A."/>
            <person name="Haas M.W."/>
            <person name="Macchietto M."/>
            <person name="Kono T."/>
            <person name="Duquette J."/>
            <person name="Shao M."/>
        </authorList>
    </citation>
    <scope>NUCLEOTIDE SEQUENCE</scope>
    <source>
        <tissue evidence="1">Fresh leaf tissue</tissue>
    </source>
</reference>
<sequence>MDHTPREPNPRVNFQNQTEVLCPNPIFHRMATNTVPATGVHWRPGRLRERARYAAHRKWGVLVLGLAGLEVCGAEDLSSAFDPDPGAAVIWDGWCIYNVLVG</sequence>
<evidence type="ECO:0000313" key="2">
    <source>
        <dbReference type="Proteomes" id="UP000729402"/>
    </source>
</evidence>